<accession>A0A913XH49</accession>
<dbReference type="Pfam" id="PF00001">
    <property type="entry name" value="7tm_1"/>
    <property type="match status" value="1"/>
</dbReference>
<dbReference type="Gene3D" id="1.20.1070.10">
    <property type="entry name" value="Rhodopsin 7-helix transmembrane proteins"/>
    <property type="match status" value="1"/>
</dbReference>
<keyword evidence="6 11" id="KW-0472">Membrane</keyword>
<keyword evidence="3 10" id="KW-0812">Transmembrane</keyword>
<evidence type="ECO:0000256" key="7">
    <source>
        <dbReference type="ARBA" id="ARBA00023170"/>
    </source>
</evidence>
<evidence type="ECO:0000256" key="11">
    <source>
        <dbReference type="SAM" id="Phobius"/>
    </source>
</evidence>
<feature type="transmembrane region" description="Helical" evidence="11">
    <location>
        <begin position="26"/>
        <end position="47"/>
    </location>
</feature>
<dbReference type="GeneID" id="110242496"/>
<keyword evidence="7 10" id="KW-0675">Receptor</keyword>
<keyword evidence="8" id="KW-0325">Glycoprotein</keyword>
<keyword evidence="2" id="KW-1003">Cell membrane</keyword>
<evidence type="ECO:0000256" key="5">
    <source>
        <dbReference type="ARBA" id="ARBA00023040"/>
    </source>
</evidence>
<proteinExistence type="inferred from homology"/>
<evidence type="ECO:0000256" key="8">
    <source>
        <dbReference type="ARBA" id="ARBA00023180"/>
    </source>
</evidence>
<dbReference type="Proteomes" id="UP000887567">
    <property type="component" value="Unplaced"/>
</dbReference>
<dbReference type="PANTHER" id="PTHR24246:SF27">
    <property type="entry name" value="ADENOSINE RECEPTOR, ISOFORM A"/>
    <property type="match status" value="1"/>
</dbReference>
<reference evidence="13" key="1">
    <citation type="submission" date="2022-11" db="UniProtKB">
        <authorList>
            <consortium name="EnsemblMetazoa"/>
        </authorList>
    </citation>
    <scope>IDENTIFICATION</scope>
</reference>
<dbReference type="PROSITE" id="PS00237">
    <property type="entry name" value="G_PROTEIN_RECEP_F1_1"/>
    <property type="match status" value="1"/>
</dbReference>
<evidence type="ECO:0000313" key="13">
    <source>
        <dbReference type="EnsemblMetazoa" id="XP_020904157.1"/>
    </source>
</evidence>
<dbReference type="InterPro" id="IPR017452">
    <property type="entry name" value="GPCR_Rhodpsn_7TM"/>
</dbReference>
<feature type="domain" description="G-protein coupled receptors family 1 profile" evidence="12">
    <location>
        <begin position="38"/>
        <end position="293"/>
    </location>
</feature>
<evidence type="ECO:0000256" key="3">
    <source>
        <dbReference type="ARBA" id="ARBA00022692"/>
    </source>
</evidence>
<dbReference type="EnsemblMetazoa" id="XM_021048498.2">
    <property type="protein sequence ID" value="XP_020904157.1"/>
    <property type="gene ID" value="LOC110242496"/>
</dbReference>
<feature type="transmembrane region" description="Helical" evidence="11">
    <location>
        <begin position="236"/>
        <end position="257"/>
    </location>
</feature>
<feature type="transmembrane region" description="Helical" evidence="11">
    <location>
        <begin position="175"/>
        <end position="198"/>
    </location>
</feature>
<comment type="subcellular location">
    <subcellularLocation>
        <location evidence="1">Cell membrane</location>
        <topology evidence="1">Multi-pass membrane protein</topology>
    </subcellularLocation>
</comment>
<dbReference type="OMA" id="ERYIYVM"/>
<organism evidence="13 14">
    <name type="scientific">Exaiptasia diaphana</name>
    <name type="common">Tropical sea anemone</name>
    <name type="synonym">Aiptasia pulchella</name>
    <dbReference type="NCBI Taxonomy" id="2652724"/>
    <lineage>
        <taxon>Eukaryota</taxon>
        <taxon>Metazoa</taxon>
        <taxon>Cnidaria</taxon>
        <taxon>Anthozoa</taxon>
        <taxon>Hexacorallia</taxon>
        <taxon>Actiniaria</taxon>
        <taxon>Aiptasiidae</taxon>
        <taxon>Exaiptasia</taxon>
    </lineage>
</organism>
<feature type="transmembrane region" description="Helical" evidence="11">
    <location>
        <begin position="59"/>
        <end position="79"/>
    </location>
</feature>
<keyword evidence="14" id="KW-1185">Reference proteome</keyword>
<dbReference type="PRINTS" id="PR00237">
    <property type="entry name" value="GPCRRHODOPSN"/>
</dbReference>
<comment type="similarity">
    <text evidence="10">Belongs to the G-protein coupled receptor 1 family.</text>
</comment>
<keyword evidence="5 10" id="KW-0297">G-protein coupled receptor</keyword>
<protein>
    <recommendedName>
        <fullName evidence="12">G-protein coupled receptors family 1 profile domain-containing protein</fullName>
    </recommendedName>
</protein>
<dbReference type="AlphaFoldDB" id="A0A913XH49"/>
<evidence type="ECO:0000259" key="12">
    <source>
        <dbReference type="PROSITE" id="PS50262"/>
    </source>
</evidence>
<dbReference type="GO" id="GO:0005886">
    <property type="term" value="C:plasma membrane"/>
    <property type="evidence" value="ECO:0007669"/>
    <property type="project" value="UniProtKB-SubCell"/>
</dbReference>
<dbReference type="RefSeq" id="XP_020904157.1">
    <property type="nucleotide sequence ID" value="XM_021048498.2"/>
</dbReference>
<sequence length="354" mass="40557">MMLNESMLNGSHGGTRPQYTNPAMDVSLIVLSVLILVINGIVIYLFFSREYLQTKTNSLLVSLSVSDLTVGLLGIPLYIACNWTRVDQICFASAATYRLQAVSEMAHIFMTTLERYIYVMYPMKYIRIVTAPRILNLMGCVWCFSLFITFIQVAWNDPNDFFYNLNANPTRRLCSIVYNCFTIVVCFLIPLIIMIISYSRMFDVIHRQIKEIHQQNYPRGAAGSSQRTPVATEARAVSIFALMLSVFTLAWSSWYIIGIGVYFKQFYSALPLPLMEFLHFFRFAVAYINPILYTFLKRDFSRALKSLVNREGLRRDFVTATHMRSRGFASNSLQTRMSNSYGDDTPINMNGHTA</sequence>
<dbReference type="SUPFAM" id="SSF81321">
    <property type="entry name" value="Family A G protein-coupled receptor-like"/>
    <property type="match status" value="1"/>
</dbReference>
<keyword evidence="4 11" id="KW-1133">Transmembrane helix</keyword>
<keyword evidence="9 10" id="KW-0807">Transducer</keyword>
<dbReference type="InterPro" id="IPR000276">
    <property type="entry name" value="GPCR_Rhodpsn"/>
</dbReference>
<evidence type="ECO:0000256" key="9">
    <source>
        <dbReference type="ARBA" id="ARBA00023224"/>
    </source>
</evidence>
<name>A0A913XH49_EXADI</name>
<evidence type="ECO:0000256" key="6">
    <source>
        <dbReference type="ARBA" id="ARBA00023136"/>
    </source>
</evidence>
<dbReference type="PANTHER" id="PTHR24246">
    <property type="entry name" value="OLFACTORY RECEPTOR AND ADENOSINE RECEPTOR"/>
    <property type="match status" value="1"/>
</dbReference>
<evidence type="ECO:0000256" key="10">
    <source>
        <dbReference type="RuleBase" id="RU000688"/>
    </source>
</evidence>
<feature type="transmembrane region" description="Helical" evidence="11">
    <location>
        <begin position="277"/>
        <end position="296"/>
    </location>
</feature>
<dbReference type="GO" id="GO:0004930">
    <property type="term" value="F:G protein-coupled receptor activity"/>
    <property type="evidence" value="ECO:0007669"/>
    <property type="project" value="UniProtKB-KW"/>
</dbReference>
<dbReference type="KEGG" id="epa:110242496"/>
<evidence type="ECO:0000313" key="14">
    <source>
        <dbReference type="Proteomes" id="UP000887567"/>
    </source>
</evidence>
<dbReference type="PROSITE" id="PS50262">
    <property type="entry name" value="G_PROTEIN_RECEP_F1_2"/>
    <property type="match status" value="1"/>
</dbReference>
<dbReference type="OrthoDB" id="10042731at2759"/>
<evidence type="ECO:0000256" key="1">
    <source>
        <dbReference type="ARBA" id="ARBA00004651"/>
    </source>
</evidence>
<evidence type="ECO:0000256" key="2">
    <source>
        <dbReference type="ARBA" id="ARBA00022475"/>
    </source>
</evidence>
<evidence type="ECO:0000256" key="4">
    <source>
        <dbReference type="ARBA" id="ARBA00022989"/>
    </source>
</evidence>
<feature type="transmembrane region" description="Helical" evidence="11">
    <location>
        <begin position="134"/>
        <end position="155"/>
    </location>
</feature>
<dbReference type="CDD" id="cd00637">
    <property type="entry name" value="7tm_classA_rhodopsin-like"/>
    <property type="match status" value="1"/>
</dbReference>